<feature type="region of interest" description="Disordered" evidence="2">
    <location>
        <begin position="452"/>
        <end position="478"/>
    </location>
</feature>
<dbReference type="InterPro" id="IPR027417">
    <property type="entry name" value="P-loop_NTPase"/>
</dbReference>
<dbReference type="EMBL" id="JAGSOG010000026">
    <property type="protein sequence ID" value="MBR7833267.1"/>
    <property type="molecule type" value="Genomic_DNA"/>
</dbReference>
<dbReference type="RefSeq" id="WP_212527789.1">
    <property type="nucleotide sequence ID" value="NZ_JAGSOG010000026.1"/>
</dbReference>
<dbReference type="Proteomes" id="UP000675781">
    <property type="component" value="Unassembled WGS sequence"/>
</dbReference>
<keyword evidence="1" id="KW-0175">Coiled coil</keyword>
<evidence type="ECO:0000256" key="1">
    <source>
        <dbReference type="SAM" id="Coils"/>
    </source>
</evidence>
<dbReference type="Pfam" id="PF13514">
    <property type="entry name" value="AAA_27"/>
    <property type="match status" value="1"/>
</dbReference>
<keyword evidence="5" id="KW-1185">Reference proteome</keyword>
<evidence type="ECO:0000259" key="3">
    <source>
        <dbReference type="Pfam" id="PF13514"/>
    </source>
</evidence>
<dbReference type="PANTHER" id="PTHR41259:SF1">
    <property type="entry name" value="DOUBLE-STRAND BREAK REPAIR RAD50 ATPASE, PUTATIVE-RELATED"/>
    <property type="match status" value="1"/>
</dbReference>
<reference evidence="4" key="1">
    <citation type="submission" date="2021-04" db="EMBL/GenBank/DDBJ databases">
        <title>Genome based classification of Actinospica acidithermotolerans sp. nov., an actinobacterium isolated from an Indonesian hot spring.</title>
        <authorList>
            <person name="Kusuma A.B."/>
            <person name="Putra K.E."/>
            <person name="Nafisah S."/>
            <person name="Loh J."/>
            <person name="Nouioui I."/>
            <person name="Goodfellow M."/>
        </authorList>
    </citation>
    <scope>NUCLEOTIDE SEQUENCE</scope>
    <source>
        <strain evidence="4">CSCA 57</strain>
    </source>
</reference>
<feature type="coiled-coil region" evidence="1">
    <location>
        <begin position="783"/>
        <end position="810"/>
    </location>
</feature>
<feature type="coiled-coil region" evidence="1">
    <location>
        <begin position="203"/>
        <end position="237"/>
    </location>
</feature>
<accession>A0A941EKI3</accession>
<dbReference type="AlphaFoldDB" id="A0A941EKI3"/>
<name>A0A941EKI3_9ACTN</name>
<dbReference type="Gene3D" id="3.40.50.300">
    <property type="entry name" value="P-loop containing nucleotide triphosphate hydrolases"/>
    <property type="match status" value="2"/>
</dbReference>
<dbReference type="InterPro" id="IPR038734">
    <property type="entry name" value="YhaN_AAA"/>
</dbReference>
<dbReference type="SUPFAM" id="SSF52540">
    <property type="entry name" value="P-loop containing nucleoside triphosphate hydrolases"/>
    <property type="match status" value="1"/>
</dbReference>
<feature type="domain" description="YhaN AAA" evidence="3">
    <location>
        <begin position="1"/>
        <end position="203"/>
    </location>
</feature>
<proteinExistence type="predicted"/>
<evidence type="ECO:0000313" key="4">
    <source>
        <dbReference type="EMBL" id="MBR7833267.1"/>
    </source>
</evidence>
<evidence type="ECO:0000256" key="2">
    <source>
        <dbReference type="SAM" id="MobiDB-lite"/>
    </source>
</evidence>
<dbReference type="PANTHER" id="PTHR41259">
    <property type="entry name" value="DOUBLE-STRAND BREAK REPAIR RAD50 ATPASE, PUTATIVE-RELATED"/>
    <property type="match status" value="1"/>
</dbReference>
<evidence type="ECO:0000313" key="5">
    <source>
        <dbReference type="Proteomes" id="UP000675781"/>
    </source>
</evidence>
<sequence length="1212" mass="131693">MRIDELDLAMFGCFTGQVLNLSGSGVHLVVGPNEAGKSTIRHAIAELLYGIDERTSYDFVHQYSDLRIAARLRAADGSVTAAVRHKRRNNPLTTPDGSPLDQRILTALTSGMERSEFTESFAIDHAALRRGGEALLAGQGNVSRALFESQSGMRLTGVLASLDKAIEDLFKARGKNPKLNAGIVRHREARARFRDATLKPEKYDAKAAEVAHARKQRDRIEEELKRARQEFSRLERVQRALPVLRRLEDAEAARVRLLEAGPLVGAEIGKTLADLRGGRQQAEETASAAAARRDRIAAQLADPALVYDARLLDQAEAIETLFDERQAVQEEEGRAALRRADALALRGEIDALLSAVRVSANLDTADIADDVVLRPGLAEQVAGLQEARTRLEAALEAAERQARKRREAHAKALNAVPADTGESGVSAENLKILIKAVPAGLGDRIADQRKQLAASRKKAEGHAARHGLPSGVETATLPGPEQVADHRARLEAAADDAGRVRQRIEDLTSTLDANRRKHAALLAVDPPPTEGLLETSRQQRDRLWADIAAALTQSPMTPLKAGASAEYAAAVAAADDIADRMRRDSQRVAERLQLEIDIDADQRLLARAETAAGQQAEERAAIEERWALLWAASGLAVPEPSAAPAVLAAVDNLRSLYEEIDEDLAALDLDVAAAVRWAGKIRAALPGTPLAADDVPVEADLGELLVLLEQRHETTLAALRAREKREGKIADAHAELASADQDLADCRARRDGWDRGWERFLADNQLTGDPAGVSATIAAYDEIARKRAEADEAEHTVRAADERVQAFTDNLVGVLDACGRPALADRARRYADVASLRKALIEHRALADRQSDLAARLAQADEEFAEADGSRLGFERALAALIAESGVDDEEALGRAVERTAAVDGLDGRIGTDVSTLADFTSVPLPTLRVEAAEWEDDPDRLRAWIIDAQASVDHHDAELKSQIKALAELEVDLNAMDGSGRAAEASETAAEELAAVVEDSEDYLRLHVARSILVQCMEDYREANQHPVLTRAQQVFGWLTGGRFREFVTDTDAKGAMVFRARRADGTDVEVAALSEGTRDQLYLALRLASLDRYAEAGRAMPLLLDDVFMTFDDIRTEAGLAVLDEMADRFQVIMFTHHQHLVDLAASVLPMGRCHVHELSVFVPRPRVQAEPESGSRRDAGERLCRDCGGPLPAPVGRGRPAVRCDECRG</sequence>
<feature type="coiled-coil region" evidence="1">
    <location>
        <begin position="381"/>
        <end position="415"/>
    </location>
</feature>
<gene>
    <name evidence="4" type="ORF">KDL01_08320</name>
</gene>
<comment type="caution">
    <text evidence="4">The sequence shown here is derived from an EMBL/GenBank/DDBJ whole genome shotgun (WGS) entry which is preliminary data.</text>
</comment>
<organism evidence="4 5">
    <name type="scientific">Actinospica durhamensis</name>
    <dbReference type="NCBI Taxonomy" id="1508375"/>
    <lineage>
        <taxon>Bacteria</taxon>
        <taxon>Bacillati</taxon>
        <taxon>Actinomycetota</taxon>
        <taxon>Actinomycetes</taxon>
        <taxon>Catenulisporales</taxon>
        <taxon>Actinospicaceae</taxon>
        <taxon>Actinospica</taxon>
    </lineage>
</organism>
<protein>
    <submittedName>
        <fullName evidence="4">AAA family ATPase</fullName>
    </submittedName>
</protein>